<dbReference type="Gene3D" id="2.60.40.3110">
    <property type="match status" value="1"/>
</dbReference>
<keyword evidence="7" id="KW-0998">Cell outer membrane</keyword>
<dbReference type="AlphaFoldDB" id="A0A379SUS7"/>
<dbReference type="PANTHER" id="PTHR30451">
    <property type="entry name" value="OUTER MEMBRANE USHER PROTEIN"/>
    <property type="match status" value="1"/>
</dbReference>
<comment type="subcellular location">
    <subcellularLocation>
        <location evidence="1">Cell outer membrane</location>
        <topology evidence="1">Multi-pass membrane protein</topology>
    </subcellularLocation>
</comment>
<evidence type="ECO:0000313" key="10">
    <source>
        <dbReference type="Proteomes" id="UP000254762"/>
    </source>
</evidence>
<keyword evidence="8" id="KW-1133">Transmembrane helix</keyword>
<keyword evidence="5" id="KW-0732">Signal</keyword>
<accession>A0A379SUS7</accession>
<name>A0A379SUS7_SALER</name>
<dbReference type="GO" id="GO:0015473">
    <property type="term" value="F:fimbrial usher porin activity"/>
    <property type="evidence" value="ECO:0007669"/>
    <property type="project" value="InterPro"/>
</dbReference>
<evidence type="ECO:0000256" key="2">
    <source>
        <dbReference type="ARBA" id="ARBA00008064"/>
    </source>
</evidence>
<evidence type="ECO:0000313" key="9">
    <source>
        <dbReference type="EMBL" id="SUG32501.1"/>
    </source>
</evidence>
<dbReference type="Proteomes" id="UP000254762">
    <property type="component" value="Unassembled WGS sequence"/>
</dbReference>
<evidence type="ECO:0000256" key="4">
    <source>
        <dbReference type="ARBA" id="ARBA00022692"/>
    </source>
</evidence>
<organism evidence="9 10">
    <name type="scientific">Salmonella enterica subsp. arizonae</name>
    <dbReference type="NCBI Taxonomy" id="59203"/>
    <lineage>
        <taxon>Bacteria</taxon>
        <taxon>Pseudomonadati</taxon>
        <taxon>Pseudomonadota</taxon>
        <taxon>Gammaproteobacteria</taxon>
        <taxon>Enterobacterales</taxon>
        <taxon>Enterobacteriaceae</taxon>
        <taxon>Salmonella</taxon>
    </lineage>
</organism>
<dbReference type="Pfam" id="PF00577">
    <property type="entry name" value="Usher"/>
    <property type="match status" value="2"/>
</dbReference>
<reference evidence="9 10" key="1">
    <citation type="submission" date="2018-06" db="EMBL/GenBank/DDBJ databases">
        <authorList>
            <consortium name="Pathogen Informatics"/>
            <person name="Doyle S."/>
        </authorList>
    </citation>
    <scope>NUCLEOTIDE SEQUENCE [LARGE SCALE GENOMIC DNA]</scope>
    <source>
        <strain evidence="9 10">NCTC7304</strain>
    </source>
</reference>
<evidence type="ECO:0000256" key="6">
    <source>
        <dbReference type="ARBA" id="ARBA00023136"/>
    </source>
</evidence>
<keyword evidence="6 8" id="KW-0472">Membrane</keyword>
<dbReference type="EMBL" id="UGXD01000002">
    <property type="protein sequence ID" value="SUG32501.1"/>
    <property type="molecule type" value="Genomic_DNA"/>
</dbReference>
<dbReference type="GO" id="GO:0009279">
    <property type="term" value="C:cell outer membrane"/>
    <property type="evidence" value="ECO:0007669"/>
    <property type="project" value="UniProtKB-SubCell"/>
</dbReference>
<dbReference type="FunFam" id="2.60.40.3110:FF:000001">
    <property type="entry name" value="Putative fimbrial outer membrane usher"/>
    <property type="match status" value="1"/>
</dbReference>
<keyword evidence="3" id="KW-0813">Transport</keyword>
<evidence type="ECO:0000256" key="5">
    <source>
        <dbReference type="ARBA" id="ARBA00022729"/>
    </source>
</evidence>
<comment type="similarity">
    <text evidence="2">Belongs to the fimbrial export usher family.</text>
</comment>
<protein>
    <submittedName>
        <fullName evidence="9">Fimbrial outer membrane usher protein</fullName>
    </submittedName>
</protein>
<evidence type="ECO:0000256" key="7">
    <source>
        <dbReference type="ARBA" id="ARBA00023237"/>
    </source>
</evidence>
<evidence type="ECO:0000256" key="3">
    <source>
        <dbReference type="ARBA" id="ARBA00022448"/>
    </source>
</evidence>
<feature type="transmembrane region" description="Helical" evidence="8">
    <location>
        <begin position="288"/>
        <end position="315"/>
    </location>
</feature>
<dbReference type="PANTHER" id="PTHR30451:SF3">
    <property type="entry name" value="OUTER MEMBRANE USHER PROTEIN HTRE-RELATED"/>
    <property type="match status" value="1"/>
</dbReference>
<evidence type="ECO:0000256" key="1">
    <source>
        <dbReference type="ARBA" id="ARBA00004571"/>
    </source>
</evidence>
<sequence length="465" mass="51975">MPANITAIIKSGGSEKNTYANFVSGLNLLGWQLHSNANFSKSENSAGKWQSNTLYLERDFPAVLGTMRLGEQYTSGDMFDTVRFRGVRFWRDMQMLPHSKQNFAPVVRGVAQSNALVTVEQNGFIVYQKEVPTGPFVFEDLQLAGGGADLDVSVKEADGTVSRFIVPYSSVPNMVQPGVAKYDFAAGRSRIEGASQQTDFLQGTYQYGVNNLLTLYSGTMLASDYRSFTLGTGWNTLIGAVSVDGTLSHSKQDNGDVFDGESYQVAWNKYLPQSATHFLWQRIATHHVIIALLTIMSGLITGTTIVAMMTIFMILQIIMRMTLGVKILSLSILIRRLPDGWGYFTASALWRDYWGRSGTGKDYQLSYSNTWQRLSFTLSATQTYDSDNREDKRFNIYLSIPLTWGVKENGGNRDIHLSNSTTFDEQGYVANNTSLSGTFGNRDQFNYTTNLSQQRQEHKRHSGDR</sequence>
<proteinExistence type="inferred from homology"/>
<evidence type="ECO:0000256" key="8">
    <source>
        <dbReference type="SAM" id="Phobius"/>
    </source>
</evidence>
<keyword evidence="4 8" id="KW-0812">Transmembrane</keyword>
<dbReference type="GO" id="GO:0009297">
    <property type="term" value="P:pilus assembly"/>
    <property type="evidence" value="ECO:0007669"/>
    <property type="project" value="InterPro"/>
</dbReference>
<dbReference type="InterPro" id="IPR000015">
    <property type="entry name" value="Fimb_usher"/>
</dbReference>
<gene>
    <name evidence="9" type="primary">htrE</name>
    <name evidence="9" type="ORF">NCTC7304_01932</name>
</gene>